<feature type="transmembrane region" description="Helical" evidence="11">
    <location>
        <begin position="15"/>
        <end position="37"/>
    </location>
</feature>
<evidence type="ECO:0000256" key="1">
    <source>
        <dbReference type="ARBA" id="ARBA00004651"/>
    </source>
</evidence>
<dbReference type="InterPro" id="IPR004513">
    <property type="entry name" value="FtsX"/>
</dbReference>
<evidence type="ECO:0000259" key="12">
    <source>
        <dbReference type="Pfam" id="PF02687"/>
    </source>
</evidence>
<name>A0ABZ0VZ93_9BACT</name>
<evidence type="ECO:0000313" key="14">
    <source>
        <dbReference type="EMBL" id="WQD36350.1"/>
    </source>
</evidence>
<sequence>MAGKTRVVKRGKASYFMSILGVTLVLFLLGVIGWLVINTRTLGQHFKEEVEVNVYLRDPLAPADSTALVQYIASKSYIKEYVFTTKEMAKAKYLADGNESWEGILTENPLPQSIDFKLKSEFLTADTLKNIRLDLEKQTYVTEVKYPELLVGGLDSKIKIVNWVLLGVSLLLLLAAIVLIDNTIRLAMFSNRFTIKTMQMVGATRWFIAKPLDLRAILNGAISGGIAIIAVLLIIRSAKRMLPELEAIQDNTQLGLLFASMMLLGILITLVSTHTSVLKYLKKKLDDLY</sequence>
<feature type="transmembrane region" description="Helical" evidence="11">
    <location>
        <begin position="216"/>
        <end position="235"/>
    </location>
</feature>
<dbReference type="Pfam" id="PF02687">
    <property type="entry name" value="FtsX"/>
    <property type="match status" value="1"/>
</dbReference>
<gene>
    <name evidence="14" type="ORF">U0035_11810</name>
</gene>
<feature type="domain" description="FtsX extracellular" evidence="13">
    <location>
        <begin position="50"/>
        <end position="144"/>
    </location>
</feature>
<dbReference type="Pfam" id="PF18075">
    <property type="entry name" value="FtsX_ECD"/>
    <property type="match status" value="1"/>
</dbReference>
<dbReference type="EMBL" id="CP139960">
    <property type="protein sequence ID" value="WQD36350.1"/>
    <property type="molecule type" value="Genomic_DNA"/>
</dbReference>
<keyword evidence="4 10" id="KW-1003">Cell membrane</keyword>
<protein>
    <recommendedName>
        <fullName evidence="3 10">Cell division protein FtsX</fullName>
    </recommendedName>
</protein>
<evidence type="ECO:0000256" key="5">
    <source>
        <dbReference type="ARBA" id="ARBA00022618"/>
    </source>
</evidence>
<keyword evidence="7 11" id="KW-1133">Transmembrane helix</keyword>
<dbReference type="PIRSF" id="PIRSF003097">
    <property type="entry name" value="FtsX"/>
    <property type="match status" value="1"/>
</dbReference>
<keyword evidence="9 10" id="KW-0131">Cell cycle</keyword>
<organism evidence="14 15">
    <name type="scientific">Niabella yanshanensis</name>
    <dbReference type="NCBI Taxonomy" id="577386"/>
    <lineage>
        <taxon>Bacteria</taxon>
        <taxon>Pseudomonadati</taxon>
        <taxon>Bacteroidota</taxon>
        <taxon>Chitinophagia</taxon>
        <taxon>Chitinophagales</taxon>
        <taxon>Chitinophagaceae</taxon>
        <taxon>Niabella</taxon>
    </lineage>
</organism>
<evidence type="ECO:0000256" key="3">
    <source>
        <dbReference type="ARBA" id="ARBA00021907"/>
    </source>
</evidence>
<keyword evidence="5 10" id="KW-0132">Cell division</keyword>
<evidence type="ECO:0000256" key="9">
    <source>
        <dbReference type="ARBA" id="ARBA00023306"/>
    </source>
</evidence>
<evidence type="ECO:0000256" key="4">
    <source>
        <dbReference type="ARBA" id="ARBA00022475"/>
    </source>
</evidence>
<comment type="subcellular location">
    <subcellularLocation>
        <location evidence="1">Cell membrane</location>
        <topology evidence="1">Multi-pass membrane protein</topology>
    </subcellularLocation>
</comment>
<keyword evidence="15" id="KW-1185">Reference proteome</keyword>
<comment type="similarity">
    <text evidence="2 10">Belongs to the ABC-4 integral membrane protein family. FtsX subfamily.</text>
</comment>
<reference evidence="14 15" key="1">
    <citation type="submission" date="2023-12" db="EMBL/GenBank/DDBJ databases">
        <title>Genome sequencing and assembly of bacterial species from a model synthetic community.</title>
        <authorList>
            <person name="Hogle S.L."/>
        </authorList>
    </citation>
    <scope>NUCLEOTIDE SEQUENCE [LARGE SCALE GENOMIC DNA]</scope>
    <source>
        <strain evidence="14 15">HAMBI_3031</strain>
    </source>
</reference>
<feature type="domain" description="ABC3 transporter permease C-terminal" evidence="12">
    <location>
        <begin position="168"/>
        <end position="284"/>
    </location>
</feature>
<evidence type="ECO:0000256" key="2">
    <source>
        <dbReference type="ARBA" id="ARBA00007379"/>
    </source>
</evidence>
<dbReference type="PANTHER" id="PTHR47755">
    <property type="entry name" value="CELL DIVISION PROTEIN FTSX"/>
    <property type="match status" value="1"/>
</dbReference>
<dbReference type="Gene3D" id="3.30.70.3040">
    <property type="match status" value="1"/>
</dbReference>
<accession>A0ABZ0VZ93</accession>
<dbReference type="PANTHER" id="PTHR47755:SF1">
    <property type="entry name" value="CELL DIVISION PROTEIN FTSX"/>
    <property type="match status" value="1"/>
</dbReference>
<proteinExistence type="inferred from homology"/>
<feature type="transmembrane region" description="Helical" evidence="11">
    <location>
        <begin position="256"/>
        <end position="281"/>
    </location>
</feature>
<evidence type="ECO:0000256" key="8">
    <source>
        <dbReference type="ARBA" id="ARBA00023136"/>
    </source>
</evidence>
<feature type="transmembrane region" description="Helical" evidence="11">
    <location>
        <begin position="160"/>
        <end position="180"/>
    </location>
</feature>
<evidence type="ECO:0000256" key="10">
    <source>
        <dbReference type="PIRNR" id="PIRNR003097"/>
    </source>
</evidence>
<evidence type="ECO:0000259" key="13">
    <source>
        <dbReference type="Pfam" id="PF18075"/>
    </source>
</evidence>
<dbReference type="Proteomes" id="UP001325680">
    <property type="component" value="Chromosome"/>
</dbReference>
<evidence type="ECO:0000313" key="15">
    <source>
        <dbReference type="Proteomes" id="UP001325680"/>
    </source>
</evidence>
<evidence type="ECO:0000256" key="11">
    <source>
        <dbReference type="SAM" id="Phobius"/>
    </source>
</evidence>
<evidence type="ECO:0000256" key="7">
    <source>
        <dbReference type="ARBA" id="ARBA00022989"/>
    </source>
</evidence>
<dbReference type="InterPro" id="IPR040690">
    <property type="entry name" value="FtsX_ECD"/>
</dbReference>
<dbReference type="RefSeq" id="WP_114789998.1">
    <property type="nucleotide sequence ID" value="NZ_CP139960.1"/>
</dbReference>
<keyword evidence="6 11" id="KW-0812">Transmembrane</keyword>
<keyword evidence="8 10" id="KW-0472">Membrane</keyword>
<dbReference type="InterPro" id="IPR003838">
    <property type="entry name" value="ABC3_permease_C"/>
</dbReference>
<evidence type="ECO:0000256" key="6">
    <source>
        <dbReference type="ARBA" id="ARBA00022692"/>
    </source>
</evidence>